<dbReference type="Gene3D" id="1.20.1440.20">
    <property type="entry name" value="LemA-like domain"/>
    <property type="match status" value="1"/>
</dbReference>
<evidence type="ECO:0000313" key="7">
    <source>
        <dbReference type="EMBL" id="GAA2118453.1"/>
    </source>
</evidence>
<reference evidence="7 8" key="1">
    <citation type="journal article" date="2019" name="Int. J. Syst. Evol. Microbiol.">
        <title>The Global Catalogue of Microorganisms (GCM) 10K type strain sequencing project: providing services to taxonomists for standard genome sequencing and annotation.</title>
        <authorList>
            <consortium name="The Broad Institute Genomics Platform"/>
            <consortium name="The Broad Institute Genome Sequencing Center for Infectious Disease"/>
            <person name="Wu L."/>
            <person name="Ma J."/>
        </authorList>
    </citation>
    <scope>NUCLEOTIDE SEQUENCE [LARGE SCALE GENOMIC DNA]</scope>
    <source>
        <strain evidence="7 8">JCM 16021</strain>
    </source>
</reference>
<comment type="caution">
    <text evidence="7">The sequence shown here is derived from an EMBL/GenBank/DDBJ whole genome shotgun (WGS) entry which is preliminary data.</text>
</comment>
<dbReference type="PANTHER" id="PTHR34478:SF1">
    <property type="entry name" value="PROTEIN LEMA"/>
    <property type="match status" value="1"/>
</dbReference>
<evidence type="ECO:0000256" key="2">
    <source>
        <dbReference type="ARBA" id="ARBA00008854"/>
    </source>
</evidence>
<keyword evidence="5 6" id="KW-0472">Membrane</keyword>
<accession>A0ABN2XVL6</accession>
<sequence>MTGVAAVAGLVAGVLVVSIGLSVVVMYNRFVRQRTLVEESWGQTDVELTRRHDLVPNLVRTVEAYAAHERAVLTELTQAREAARAHRADAPDARQGYEQSLGGAVAATMVRAEAYPELRASDGFLHLQAELTDTEDRIAAARRFYNGNVRAYNTRVATFPSNLVAGAFGFRRADFFELADVRAASAPAVDPGPPAGA</sequence>
<dbReference type="InterPro" id="IPR023353">
    <property type="entry name" value="LemA-like_dom_sf"/>
</dbReference>
<keyword evidence="4 6" id="KW-1133">Transmembrane helix</keyword>
<evidence type="ECO:0000256" key="6">
    <source>
        <dbReference type="SAM" id="Phobius"/>
    </source>
</evidence>
<comment type="similarity">
    <text evidence="2">Belongs to the LemA family.</text>
</comment>
<evidence type="ECO:0000256" key="1">
    <source>
        <dbReference type="ARBA" id="ARBA00004167"/>
    </source>
</evidence>
<dbReference type="Proteomes" id="UP001500575">
    <property type="component" value="Unassembled WGS sequence"/>
</dbReference>
<dbReference type="InterPro" id="IPR007156">
    <property type="entry name" value="MamQ_LemA"/>
</dbReference>
<gene>
    <name evidence="7" type="ORF">GCM10009843_10370</name>
</gene>
<evidence type="ECO:0000256" key="3">
    <source>
        <dbReference type="ARBA" id="ARBA00022692"/>
    </source>
</evidence>
<proteinExistence type="inferred from homology"/>
<keyword evidence="3 6" id="KW-0812">Transmembrane</keyword>
<dbReference type="EMBL" id="BAAAQQ010000002">
    <property type="protein sequence ID" value="GAA2118453.1"/>
    <property type="molecule type" value="Genomic_DNA"/>
</dbReference>
<comment type="subcellular location">
    <subcellularLocation>
        <location evidence="1">Membrane</location>
        <topology evidence="1">Single-pass membrane protein</topology>
    </subcellularLocation>
</comment>
<dbReference type="Pfam" id="PF04011">
    <property type="entry name" value="LemA"/>
    <property type="match status" value="1"/>
</dbReference>
<evidence type="ECO:0000256" key="5">
    <source>
        <dbReference type="ARBA" id="ARBA00023136"/>
    </source>
</evidence>
<keyword evidence="8" id="KW-1185">Reference proteome</keyword>
<dbReference type="SUPFAM" id="SSF140478">
    <property type="entry name" value="LemA-like"/>
    <property type="match status" value="1"/>
</dbReference>
<dbReference type="PANTHER" id="PTHR34478">
    <property type="entry name" value="PROTEIN LEMA"/>
    <property type="match status" value="1"/>
</dbReference>
<organism evidence="7 8">
    <name type="scientific">Nocardioides bigeumensis</name>
    <dbReference type="NCBI Taxonomy" id="433657"/>
    <lineage>
        <taxon>Bacteria</taxon>
        <taxon>Bacillati</taxon>
        <taxon>Actinomycetota</taxon>
        <taxon>Actinomycetes</taxon>
        <taxon>Propionibacteriales</taxon>
        <taxon>Nocardioidaceae</taxon>
        <taxon>Nocardioides</taxon>
    </lineage>
</organism>
<evidence type="ECO:0000313" key="8">
    <source>
        <dbReference type="Proteomes" id="UP001500575"/>
    </source>
</evidence>
<feature type="transmembrane region" description="Helical" evidence="6">
    <location>
        <begin position="6"/>
        <end position="27"/>
    </location>
</feature>
<protein>
    <submittedName>
        <fullName evidence="7">LemA family protein</fullName>
    </submittedName>
</protein>
<dbReference type="RefSeq" id="WP_344302574.1">
    <property type="nucleotide sequence ID" value="NZ_BAAAQQ010000002.1"/>
</dbReference>
<evidence type="ECO:0000256" key="4">
    <source>
        <dbReference type="ARBA" id="ARBA00022989"/>
    </source>
</evidence>
<name>A0ABN2XVL6_9ACTN</name>